<comment type="function">
    <text evidence="8 10">Metal-dependent phosphatase that shows phosphatase activity against several substrates, including fructose-1-phosphate and fructose-6-phosphate. Its preference for fructose-1-phosphate, a strong glycating agent that causes DNA damage rather than a canonical yeast metabolite, suggests a damage-control function in hexose phosphate metabolism. Has also been shown to have O-methyltransferase activity that methylates glutamate residues of target proteins to form gamma-glutamyl methyl ester residues. Possibly methylates PCNA, suggesting it is involved in the DNA damage response.</text>
</comment>
<dbReference type="AlphaFoldDB" id="A0AAD5KY82"/>
<sequence>MRIIDPFLWQSAKFPPFIAFSKHSRISPFRTNSFAYRTVKDRMPVILTKVIDFLCRNKHKILESSTAEEGRSIEDLKLIIGKLSQLRSEMQTNKTLRPLEISSSHLRDDSKWNNELIEGENGSAPQWFSSPWLLVECYMYRAIYCIFENSIHLKRLDPFSHMKEELIIAQKCVLNQLVAYTNDLSQTITSASHLQANFIKLVEISLWANRNDLSLSGGDARTKPGSFLDDIEQLNSHILVNNVNELWLYVEQVQKDFQKKELGIIMDNSGLEMVADLCFAVYCVSHKLFDRVIFYVKKIPWFVSDTTFGDLQWALHYMEKDVPEMQNFANKCLGYLDSQQFQVVEEGYFTLPLPYHVMKKEDPDLYNKLSQSQLLIFKGDLNYRKLGADIDWPSTTTFEKFLQGFKPAPLVALRTIKAEIICDLPSTTVSELELLDKDWMTKGDYGLIQFMK</sequence>
<dbReference type="GO" id="GO:0046872">
    <property type="term" value="F:metal ion binding"/>
    <property type="evidence" value="ECO:0007669"/>
    <property type="project" value="UniProtKB-UniRule"/>
</dbReference>
<dbReference type="Proteomes" id="UP000820818">
    <property type="component" value="Linkage Group LG10"/>
</dbReference>
<comment type="similarity">
    <text evidence="3 10">Belongs to the damage-control phosphatase family. Sugar phosphate phosphatase III subfamily.</text>
</comment>
<dbReference type="EMBL" id="WJBH02000010">
    <property type="protein sequence ID" value="KAI9552173.1"/>
    <property type="molecule type" value="Genomic_DNA"/>
</dbReference>
<evidence type="ECO:0000256" key="3">
    <source>
        <dbReference type="ARBA" id="ARBA00009519"/>
    </source>
</evidence>
<protein>
    <recommendedName>
        <fullName evidence="10">Sugar phosphate phosphatase</fullName>
        <ecNumber evidence="10">2.1.1.-</ecNumber>
        <ecNumber evidence="10">3.1.3.-</ecNumber>
    </recommendedName>
</protein>
<dbReference type="Gene3D" id="3.40.50.10880">
    <property type="entry name" value="Uncharacterised protein PF01937, DUF89, domain 3"/>
    <property type="match status" value="1"/>
</dbReference>
<evidence type="ECO:0000256" key="4">
    <source>
        <dbReference type="ARBA" id="ARBA00022596"/>
    </source>
</evidence>
<dbReference type="FunFam" id="3.40.50.10880:FF:000007">
    <property type="entry name" value="DUF89 domain protein"/>
    <property type="match status" value="1"/>
</dbReference>
<keyword evidence="4" id="KW-0533">Nickel</keyword>
<dbReference type="GO" id="GO:0016791">
    <property type="term" value="F:phosphatase activity"/>
    <property type="evidence" value="ECO:0007669"/>
    <property type="project" value="TreeGrafter"/>
</dbReference>
<evidence type="ECO:0000256" key="1">
    <source>
        <dbReference type="ARBA" id="ARBA00000807"/>
    </source>
</evidence>
<evidence type="ECO:0000313" key="12">
    <source>
        <dbReference type="EMBL" id="KAI9552173.1"/>
    </source>
</evidence>
<dbReference type="PANTHER" id="PTHR12260:SF6">
    <property type="entry name" value="DAMAGE-CONTROL PHOSPHATASE ARMT1"/>
    <property type="match status" value="1"/>
</dbReference>
<name>A0AAD5KY82_9CRUS</name>
<keyword evidence="10" id="KW-0808">Transferase</keyword>
<evidence type="ECO:0000256" key="7">
    <source>
        <dbReference type="ARBA" id="ARBA00023211"/>
    </source>
</evidence>
<comment type="catalytic activity">
    <reaction evidence="9 10">
        <text>beta-D-fructose 6-phosphate = dihydroxyacetone + D-glyceraldehyde 3-phosphate</text>
        <dbReference type="Rhea" id="RHEA:28002"/>
        <dbReference type="ChEBI" id="CHEBI:16016"/>
        <dbReference type="ChEBI" id="CHEBI:57634"/>
        <dbReference type="ChEBI" id="CHEBI:59776"/>
    </reaction>
</comment>
<comment type="caution">
    <text evidence="12">The sequence shown here is derived from an EMBL/GenBank/DDBJ whole genome shotgun (WGS) entry which is preliminary data.</text>
</comment>
<evidence type="ECO:0000256" key="6">
    <source>
        <dbReference type="ARBA" id="ARBA00022801"/>
    </source>
</evidence>
<dbReference type="Pfam" id="PF01937">
    <property type="entry name" value="ARMT1-like_dom"/>
    <property type="match status" value="1"/>
</dbReference>
<comment type="catalytic activity">
    <reaction evidence="2 10">
        <text>beta-D-fructose 1-phosphate + H2O = D-fructose + phosphate</text>
        <dbReference type="Rhea" id="RHEA:35603"/>
        <dbReference type="ChEBI" id="CHEBI:15377"/>
        <dbReference type="ChEBI" id="CHEBI:37721"/>
        <dbReference type="ChEBI" id="CHEBI:43474"/>
        <dbReference type="ChEBI" id="CHEBI:138881"/>
    </reaction>
</comment>
<organism evidence="12 13">
    <name type="scientific">Daphnia sinensis</name>
    <dbReference type="NCBI Taxonomy" id="1820382"/>
    <lineage>
        <taxon>Eukaryota</taxon>
        <taxon>Metazoa</taxon>
        <taxon>Ecdysozoa</taxon>
        <taxon>Arthropoda</taxon>
        <taxon>Crustacea</taxon>
        <taxon>Branchiopoda</taxon>
        <taxon>Diplostraca</taxon>
        <taxon>Cladocera</taxon>
        <taxon>Anomopoda</taxon>
        <taxon>Daphniidae</taxon>
        <taxon>Daphnia</taxon>
        <taxon>Daphnia similis group</taxon>
    </lineage>
</organism>
<dbReference type="GO" id="GO:0006974">
    <property type="term" value="P:DNA damage response"/>
    <property type="evidence" value="ECO:0007669"/>
    <property type="project" value="TreeGrafter"/>
</dbReference>
<dbReference type="PANTHER" id="PTHR12260">
    <property type="entry name" value="DAMAGE-CONTROL PHOSPHATASE ARMT1"/>
    <property type="match status" value="1"/>
</dbReference>
<dbReference type="EC" id="3.1.3.-" evidence="10"/>
<keyword evidence="13" id="KW-1185">Reference proteome</keyword>
<evidence type="ECO:0000256" key="10">
    <source>
        <dbReference type="RuleBase" id="RU367030"/>
    </source>
</evidence>
<proteinExistence type="inferred from homology"/>
<keyword evidence="6 10" id="KW-0378">Hydrolase</keyword>
<evidence type="ECO:0000313" key="13">
    <source>
        <dbReference type="Proteomes" id="UP000820818"/>
    </source>
</evidence>
<feature type="domain" description="Damage-control phosphatase ARMT1-like metal-binding" evidence="11">
    <location>
        <begin position="38"/>
        <end position="426"/>
    </location>
</feature>
<comment type="cofactor">
    <cofactor evidence="10">
        <name>Mn(2+)</name>
        <dbReference type="ChEBI" id="CHEBI:29035"/>
    </cofactor>
    <cofactor evidence="10">
        <name>Ni(2+)</name>
        <dbReference type="ChEBI" id="CHEBI:49786"/>
    </cofactor>
</comment>
<evidence type="ECO:0000256" key="5">
    <source>
        <dbReference type="ARBA" id="ARBA00022723"/>
    </source>
</evidence>
<keyword evidence="7 10" id="KW-0464">Manganese</keyword>
<keyword evidence="10" id="KW-0489">Methyltransferase</keyword>
<gene>
    <name evidence="12" type="ORF">GHT06_022510</name>
</gene>
<accession>A0AAD5KY82</accession>
<evidence type="ECO:0000256" key="2">
    <source>
        <dbReference type="ARBA" id="ARBA00001326"/>
    </source>
</evidence>
<dbReference type="InterPro" id="IPR002791">
    <property type="entry name" value="ARMT1-like_metal-bd"/>
</dbReference>
<evidence type="ECO:0000256" key="8">
    <source>
        <dbReference type="ARBA" id="ARBA00045980"/>
    </source>
</evidence>
<comment type="catalytic activity">
    <reaction evidence="1 10">
        <text>L-glutamyl-[protein] + S-adenosyl-L-methionine = [protein]-L-glutamate 5-O-methyl ester + S-adenosyl-L-homocysteine</text>
        <dbReference type="Rhea" id="RHEA:24452"/>
        <dbReference type="Rhea" id="RHEA-COMP:10208"/>
        <dbReference type="Rhea" id="RHEA-COMP:10311"/>
        <dbReference type="ChEBI" id="CHEBI:29973"/>
        <dbReference type="ChEBI" id="CHEBI:57856"/>
        <dbReference type="ChEBI" id="CHEBI:59789"/>
        <dbReference type="ChEBI" id="CHEBI:82795"/>
    </reaction>
</comment>
<dbReference type="GO" id="GO:0051998">
    <property type="term" value="F:protein carboxyl O-methyltransferase activity"/>
    <property type="evidence" value="ECO:0007669"/>
    <property type="project" value="UniProtKB-UniRule"/>
</dbReference>
<dbReference type="Gene3D" id="1.20.930.60">
    <property type="match status" value="1"/>
</dbReference>
<evidence type="ECO:0000256" key="9">
    <source>
        <dbReference type="ARBA" id="ARBA00048809"/>
    </source>
</evidence>
<evidence type="ECO:0000259" key="11">
    <source>
        <dbReference type="Pfam" id="PF01937"/>
    </source>
</evidence>
<comment type="domain">
    <text evidence="10">Subfamily III proteins have a conserved RTxK motif about 40-50 residues from the C-terminus; the threonine may be replaced by serine or cysteine.</text>
</comment>
<dbReference type="SUPFAM" id="SSF111321">
    <property type="entry name" value="AF1104-like"/>
    <property type="match status" value="1"/>
</dbReference>
<keyword evidence="5 10" id="KW-0479">Metal-binding</keyword>
<reference evidence="12 13" key="1">
    <citation type="submission" date="2022-05" db="EMBL/GenBank/DDBJ databases">
        <title>A multi-omics perspective on studying reproductive biology in Daphnia sinensis.</title>
        <authorList>
            <person name="Jia J."/>
        </authorList>
    </citation>
    <scope>NUCLEOTIDE SEQUENCE [LARGE SCALE GENOMIC DNA]</scope>
    <source>
        <strain evidence="12 13">WSL</strain>
    </source>
</reference>
<dbReference type="GO" id="GO:0005634">
    <property type="term" value="C:nucleus"/>
    <property type="evidence" value="ECO:0007669"/>
    <property type="project" value="TreeGrafter"/>
</dbReference>
<dbReference type="InterPro" id="IPR036075">
    <property type="entry name" value="ARMT-1-like_metal-bd_sf"/>
</dbReference>
<dbReference type="InterPro" id="IPR039763">
    <property type="entry name" value="ARMT1"/>
</dbReference>
<dbReference type="EC" id="2.1.1.-" evidence="10"/>
<dbReference type="GO" id="GO:0032259">
    <property type="term" value="P:methylation"/>
    <property type="evidence" value="ECO:0007669"/>
    <property type="project" value="UniProtKB-KW"/>
</dbReference>